<protein>
    <submittedName>
        <fullName evidence="1">Uncharacterized protein</fullName>
    </submittedName>
</protein>
<evidence type="ECO:0000313" key="1">
    <source>
        <dbReference type="EMBL" id="KAK8741566.1"/>
    </source>
</evidence>
<reference evidence="1 2" key="1">
    <citation type="journal article" date="2024" name="BMC Genomics">
        <title>Genome assembly of redclaw crayfish (Cherax quadricarinatus) provides insights into its immune adaptation and hypoxia tolerance.</title>
        <authorList>
            <person name="Liu Z."/>
            <person name="Zheng J."/>
            <person name="Li H."/>
            <person name="Fang K."/>
            <person name="Wang S."/>
            <person name="He J."/>
            <person name="Zhou D."/>
            <person name="Weng S."/>
            <person name="Chi M."/>
            <person name="Gu Z."/>
            <person name="He J."/>
            <person name="Li F."/>
            <person name="Wang M."/>
        </authorList>
    </citation>
    <scope>NUCLEOTIDE SEQUENCE [LARGE SCALE GENOMIC DNA]</scope>
    <source>
        <strain evidence="1">ZL_2023a</strain>
    </source>
</reference>
<gene>
    <name evidence="1" type="ORF">OTU49_002271</name>
</gene>
<feature type="non-terminal residue" evidence="1">
    <location>
        <position position="1"/>
    </location>
</feature>
<dbReference type="AlphaFoldDB" id="A0AAW0XB12"/>
<feature type="non-terminal residue" evidence="1">
    <location>
        <position position="115"/>
    </location>
</feature>
<keyword evidence="2" id="KW-1185">Reference proteome</keyword>
<dbReference type="EMBL" id="JARKIK010000030">
    <property type="protein sequence ID" value="KAK8741566.1"/>
    <property type="molecule type" value="Genomic_DNA"/>
</dbReference>
<organism evidence="1 2">
    <name type="scientific">Cherax quadricarinatus</name>
    <name type="common">Australian red claw crayfish</name>
    <dbReference type="NCBI Taxonomy" id="27406"/>
    <lineage>
        <taxon>Eukaryota</taxon>
        <taxon>Metazoa</taxon>
        <taxon>Ecdysozoa</taxon>
        <taxon>Arthropoda</taxon>
        <taxon>Crustacea</taxon>
        <taxon>Multicrustacea</taxon>
        <taxon>Malacostraca</taxon>
        <taxon>Eumalacostraca</taxon>
        <taxon>Eucarida</taxon>
        <taxon>Decapoda</taxon>
        <taxon>Pleocyemata</taxon>
        <taxon>Astacidea</taxon>
        <taxon>Parastacoidea</taxon>
        <taxon>Parastacidae</taxon>
        <taxon>Cherax</taxon>
    </lineage>
</organism>
<dbReference type="Proteomes" id="UP001445076">
    <property type="component" value="Unassembled WGS sequence"/>
</dbReference>
<accession>A0AAW0XB12</accession>
<name>A0AAW0XB12_CHEQU</name>
<proteinExistence type="predicted"/>
<evidence type="ECO:0000313" key="2">
    <source>
        <dbReference type="Proteomes" id="UP001445076"/>
    </source>
</evidence>
<comment type="caution">
    <text evidence="1">The sequence shown here is derived from an EMBL/GenBank/DDBJ whole genome shotgun (WGS) entry which is preliminary data.</text>
</comment>
<sequence>HLSGVTLATMKCEKWRRSDLRSLTKFVKTPFVLVLDGVSAITDDLDLPRLLSVALGLRSIGVGIVSGSERGRDGSWDYTCTRLTIRNSRLTLRDGYEFSRAACLFCDVTISSFLA</sequence>